<dbReference type="InterPro" id="IPR027417">
    <property type="entry name" value="P-loop_NTPase"/>
</dbReference>
<dbReference type="SUPFAM" id="SSF56112">
    <property type="entry name" value="Protein kinase-like (PK-like)"/>
    <property type="match status" value="1"/>
</dbReference>
<dbReference type="InterPro" id="IPR011009">
    <property type="entry name" value="Kinase-like_dom_sf"/>
</dbReference>
<dbReference type="Pfam" id="PF13671">
    <property type="entry name" value="AAA_33"/>
    <property type="match status" value="1"/>
</dbReference>
<evidence type="ECO:0000259" key="1">
    <source>
        <dbReference type="Pfam" id="PF01636"/>
    </source>
</evidence>
<evidence type="ECO:0000313" key="2">
    <source>
        <dbReference type="EMBL" id="OBS10505.1"/>
    </source>
</evidence>
<accession>A0A1A6C7H8</accession>
<evidence type="ECO:0000313" key="3">
    <source>
        <dbReference type="Proteomes" id="UP000029273"/>
    </source>
</evidence>
<dbReference type="OrthoDB" id="9810277at2"/>
<dbReference type="AlphaFoldDB" id="A0A1A6C7H8"/>
<feature type="domain" description="Aminoglycoside phosphotransferase" evidence="1">
    <location>
        <begin position="67"/>
        <end position="285"/>
    </location>
</feature>
<dbReference type="Gene3D" id="3.40.50.300">
    <property type="entry name" value="P-loop containing nucleotide triphosphate hydrolases"/>
    <property type="match status" value="1"/>
</dbReference>
<gene>
    <name evidence="2" type="ORF">Thpro_020221</name>
</gene>
<dbReference type="PANTHER" id="PTHR43883:SF1">
    <property type="entry name" value="GLUCONOKINASE"/>
    <property type="match status" value="1"/>
</dbReference>
<protein>
    <recommendedName>
        <fullName evidence="1">Aminoglycoside phosphotransferase domain-containing protein</fullName>
    </recommendedName>
</protein>
<dbReference type="STRING" id="160660.BJI67_08955"/>
<dbReference type="Proteomes" id="UP000029273">
    <property type="component" value="Unassembled WGS sequence"/>
</dbReference>
<sequence>MDTSDFSKLLKGLQNPAAYPHQVSDIRVIETHISAVLLTGEYAYKLKKPLDMGFLDFSTLERRRHFCAEEIRLNRRLAPNLYLDTVAVTGNHSVPKVGGNGEAIEYMVRMRQFDPEQQLDRLLARGELSAAHIDSLIARIAAFHAQAATVDPASQLGTPEAVFAPMQQNFDQLHPLIDQPARRQQLRRLEDWTRAEYDRLAPLLAERRAAGHIRECHGDMHLGNMAVVDGDIAIFDGIEFNDDFRWIDVANEIAFFVMDLESRGAAALAHRALNAWVELSGDHQALRLMRFYQTYRAMVRAKVASIRLGQTGLADAEREEVLAAYQRYADLAEHYTTAARRALLITRGFAGAGKTTLSTEAVESLGMIRLRSDVERKRLHGLPAEARSGSGIGTGLYAEDATERTYDALQARAEAAIDGGFPVVVDASFLARRHRRRFAELAAARELGFAILDVQAPEDQLKERLQRRQGDASEATADILDWQTAHAEAVESDEPCLKVDGREPLPTAALRARLDL</sequence>
<dbReference type="Gene3D" id="3.90.1200.10">
    <property type="match status" value="1"/>
</dbReference>
<dbReference type="PANTHER" id="PTHR43883">
    <property type="entry name" value="SLR0207 PROTEIN"/>
    <property type="match status" value="1"/>
</dbReference>
<dbReference type="SUPFAM" id="SSF52540">
    <property type="entry name" value="P-loop containing nucleoside triphosphate hydrolases"/>
    <property type="match status" value="1"/>
</dbReference>
<name>A0A1A6C7H8_9GAMM</name>
<dbReference type="Pfam" id="PF01636">
    <property type="entry name" value="APH"/>
    <property type="match status" value="1"/>
</dbReference>
<organism evidence="2 3">
    <name type="scientific">Acidihalobacter prosperus</name>
    <dbReference type="NCBI Taxonomy" id="160660"/>
    <lineage>
        <taxon>Bacteria</taxon>
        <taxon>Pseudomonadati</taxon>
        <taxon>Pseudomonadota</taxon>
        <taxon>Gammaproteobacteria</taxon>
        <taxon>Chromatiales</taxon>
        <taxon>Ectothiorhodospiraceae</taxon>
        <taxon>Acidihalobacter</taxon>
    </lineage>
</organism>
<dbReference type="RefSeq" id="WP_065089090.1">
    <property type="nucleotide sequence ID" value="NZ_JQSG02000001.1"/>
</dbReference>
<dbReference type="InterPro" id="IPR002575">
    <property type="entry name" value="Aminoglycoside_PTrfase"/>
</dbReference>
<dbReference type="EMBL" id="JQSG02000001">
    <property type="protein sequence ID" value="OBS10505.1"/>
    <property type="molecule type" value="Genomic_DNA"/>
</dbReference>
<keyword evidence="3" id="KW-1185">Reference proteome</keyword>
<reference evidence="2 3" key="1">
    <citation type="journal article" date="2014" name="Genome Announc.">
        <title>Draft Genome Sequence of the Iron-Oxidizing, Acidophilic, and Halotolerant 'Thiobacillus prosperus' Type Strain DSM 5130.</title>
        <authorList>
            <person name="Ossandon F.J."/>
            <person name="Cardenas J.P."/>
            <person name="Corbett M."/>
            <person name="Quatrini R."/>
            <person name="Holmes D.S."/>
            <person name="Watkin E."/>
        </authorList>
    </citation>
    <scope>NUCLEOTIDE SEQUENCE [LARGE SCALE GENOMIC DNA]</scope>
    <source>
        <strain evidence="2 3">DSM 5130</strain>
    </source>
</reference>
<proteinExistence type="predicted"/>
<comment type="caution">
    <text evidence="2">The sequence shown here is derived from an EMBL/GenBank/DDBJ whole genome shotgun (WGS) entry which is preliminary data.</text>
</comment>
<dbReference type="InterPro" id="IPR052732">
    <property type="entry name" value="Cell-binding_unc_protein"/>
</dbReference>